<evidence type="ECO:0000313" key="2">
    <source>
        <dbReference type="EMBL" id="MBB6437879.1"/>
    </source>
</evidence>
<sequence length="278" mass="29896">MTNSVPASVHALHVYPVKATGGCAPREMTVEPWGPAGDRRWLLTDAAGKALTQREHARLALTSSEPLPGGAVRVSAPGHDPLEVAVPDPVRTVSVTLFGDKYEAVPAGSAADAWWSAYLGAGTRLVHMDDPARRRPVDPDFAKEGETVSFADGYPLLVTTLSSLDALNSLIAQGDRPEEGPLPMNRFRPNLVLDGTAPWAEDGWRRITVGEVSFRVVKPCGRCVVTTTDQRTAERGKEPLRSLARHRRFGSQLVFGQNLVPEGTGVVRIGDPVRVEGA</sequence>
<dbReference type="PANTHER" id="PTHR14237:SF19">
    <property type="entry name" value="MITOCHONDRIAL AMIDOXIME REDUCING COMPONENT 1"/>
    <property type="match status" value="1"/>
</dbReference>
<gene>
    <name evidence="2" type="ORF">HNQ79_004383</name>
</gene>
<organism evidence="2 3">
    <name type="scientific">Streptomyces candidus</name>
    <dbReference type="NCBI Taxonomy" id="67283"/>
    <lineage>
        <taxon>Bacteria</taxon>
        <taxon>Bacillati</taxon>
        <taxon>Actinomycetota</taxon>
        <taxon>Actinomycetes</taxon>
        <taxon>Kitasatosporales</taxon>
        <taxon>Streptomycetaceae</taxon>
        <taxon>Streptomyces</taxon>
    </lineage>
</organism>
<name>A0A7X0LRV6_9ACTN</name>
<dbReference type="InterPro" id="IPR011037">
    <property type="entry name" value="Pyrv_Knase-like_insert_dom_sf"/>
</dbReference>
<comment type="caution">
    <text evidence="2">The sequence shown here is derived from an EMBL/GenBank/DDBJ whole genome shotgun (WGS) entry which is preliminary data.</text>
</comment>
<dbReference type="PROSITE" id="PS51340">
    <property type="entry name" value="MOSC"/>
    <property type="match status" value="1"/>
</dbReference>
<keyword evidence="3" id="KW-1185">Reference proteome</keyword>
<dbReference type="AlphaFoldDB" id="A0A7X0LRV6"/>
<dbReference type="PANTHER" id="PTHR14237">
    <property type="entry name" value="MOLYBDOPTERIN COFACTOR SULFURASE MOSC"/>
    <property type="match status" value="1"/>
</dbReference>
<accession>A0A7X0LRV6</accession>
<feature type="domain" description="MOSC" evidence="1">
    <location>
        <begin position="129"/>
        <end position="276"/>
    </location>
</feature>
<protein>
    <recommendedName>
        <fullName evidence="1">MOSC domain-containing protein</fullName>
    </recommendedName>
</protein>
<dbReference type="SUPFAM" id="SSF50800">
    <property type="entry name" value="PK beta-barrel domain-like"/>
    <property type="match status" value="1"/>
</dbReference>
<dbReference type="SUPFAM" id="SSF141673">
    <property type="entry name" value="MOSC N-terminal domain-like"/>
    <property type="match status" value="1"/>
</dbReference>
<dbReference type="Pfam" id="PF03476">
    <property type="entry name" value="MOSC_N"/>
    <property type="match status" value="1"/>
</dbReference>
<dbReference type="GO" id="GO:0003824">
    <property type="term" value="F:catalytic activity"/>
    <property type="evidence" value="ECO:0007669"/>
    <property type="project" value="InterPro"/>
</dbReference>
<proteinExistence type="predicted"/>
<evidence type="ECO:0000313" key="3">
    <source>
        <dbReference type="Proteomes" id="UP000540423"/>
    </source>
</evidence>
<dbReference type="InterPro" id="IPR005303">
    <property type="entry name" value="MOCOS_middle"/>
</dbReference>
<dbReference type="GO" id="GO:0030151">
    <property type="term" value="F:molybdenum ion binding"/>
    <property type="evidence" value="ECO:0007669"/>
    <property type="project" value="InterPro"/>
</dbReference>
<evidence type="ECO:0000259" key="1">
    <source>
        <dbReference type="PROSITE" id="PS51340"/>
    </source>
</evidence>
<dbReference type="Proteomes" id="UP000540423">
    <property type="component" value="Unassembled WGS sequence"/>
</dbReference>
<dbReference type="Pfam" id="PF03473">
    <property type="entry name" value="MOSC"/>
    <property type="match status" value="1"/>
</dbReference>
<dbReference type="EMBL" id="JACHEM010000011">
    <property type="protein sequence ID" value="MBB6437879.1"/>
    <property type="molecule type" value="Genomic_DNA"/>
</dbReference>
<reference evidence="2 3" key="1">
    <citation type="submission" date="2020-08" db="EMBL/GenBank/DDBJ databases">
        <title>Genomic Encyclopedia of Type Strains, Phase IV (KMG-IV): sequencing the most valuable type-strain genomes for metagenomic binning, comparative biology and taxonomic classification.</title>
        <authorList>
            <person name="Goeker M."/>
        </authorList>
    </citation>
    <scope>NUCLEOTIDE SEQUENCE [LARGE SCALE GENOMIC DNA]</scope>
    <source>
        <strain evidence="2 3">DSM 40141</strain>
    </source>
</reference>
<dbReference type="InterPro" id="IPR005302">
    <property type="entry name" value="MoCF_Sase_C"/>
</dbReference>
<dbReference type="GO" id="GO:0030170">
    <property type="term" value="F:pyridoxal phosphate binding"/>
    <property type="evidence" value="ECO:0007669"/>
    <property type="project" value="InterPro"/>
</dbReference>
<dbReference type="RefSeq" id="WP_185033550.1">
    <property type="nucleotide sequence ID" value="NZ_BNBN01000009.1"/>
</dbReference>